<keyword evidence="4" id="KW-0804">Transcription</keyword>
<dbReference type="Pfam" id="PF03466">
    <property type="entry name" value="LysR_substrate"/>
    <property type="match status" value="1"/>
</dbReference>
<name>A0A0M0G7W5_SPOGL</name>
<evidence type="ECO:0000313" key="6">
    <source>
        <dbReference type="EMBL" id="KON85975.1"/>
    </source>
</evidence>
<dbReference type="Pfam" id="PF00126">
    <property type="entry name" value="HTH_1"/>
    <property type="match status" value="1"/>
</dbReference>
<dbReference type="Gene3D" id="3.40.190.290">
    <property type="match status" value="1"/>
</dbReference>
<evidence type="ECO:0000313" key="7">
    <source>
        <dbReference type="Proteomes" id="UP000037109"/>
    </source>
</evidence>
<evidence type="ECO:0000259" key="5">
    <source>
        <dbReference type="PROSITE" id="PS50931"/>
    </source>
</evidence>
<dbReference type="InterPro" id="IPR000847">
    <property type="entry name" value="LysR_HTH_N"/>
</dbReference>
<keyword evidence="2" id="KW-0805">Transcription regulation</keyword>
<evidence type="ECO:0000256" key="2">
    <source>
        <dbReference type="ARBA" id="ARBA00023015"/>
    </source>
</evidence>
<evidence type="ECO:0000256" key="1">
    <source>
        <dbReference type="ARBA" id="ARBA00009437"/>
    </source>
</evidence>
<keyword evidence="7" id="KW-1185">Reference proteome</keyword>
<dbReference type="GO" id="GO:0032993">
    <property type="term" value="C:protein-DNA complex"/>
    <property type="evidence" value="ECO:0007669"/>
    <property type="project" value="TreeGrafter"/>
</dbReference>
<reference evidence="7" key="1">
    <citation type="submission" date="2015-07" db="EMBL/GenBank/DDBJ databases">
        <title>Fjat-10036 dsm4.</title>
        <authorList>
            <person name="Liu B."/>
            <person name="Wang J."/>
            <person name="Zhu Y."/>
            <person name="Liu G."/>
            <person name="Chen Q."/>
            <person name="Chen Z."/>
            <person name="Lan J."/>
            <person name="Che J."/>
            <person name="Ge C."/>
            <person name="Shi H."/>
            <person name="Pan Z."/>
            <person name="Liu X."/>
        </authorList>
    </citation>
    <scope>NUCLEOTIDE SEQUENCE [LARGE SCALE GENOMIC DNA]</scope>
    <source>
        <strain evidence="7">DSM 4</strain>
    </source>
</reference>
<dbReference type="RefSeq" id="WP_053433338.1">
    <property type="nucleotide sequence ID" value="NZ_LGUF01000007.1"/>
</dbReference>
<dbReference type="PATRIC" id="fig|1459.3.peg.724"/>
<dbReference type="SUPFAM" id="SSF53850">
    <property type="entry name" value="Periplasmic binding protein-like II"/>
    <property type="match status" value="1"/>
</dbReference>
<dbReference type="EMBL" id="LGUF01000007">
    <property type="protein sequence ID" value="KON85975.1"/>
    <property type="molecule type" value="Genomic_DNA"/>
</dbReference>
<dbReference type="CDD" id="cd08434">
    <property type="entry name" value="PBP2_GltC_like"/>
    <property type="match status" value="1"/>
</dbReference>
<comment type="similarity">
    <text evidence="1">Belongs to the LysR transcriptional regulatory family.</text>
</comment>
<dbReference type="PRINTS" id="PR00039">
    <property type="entry name" value="HTHLYSR"/>
</dbReference>
<dbReference type="InterPro" id="IPR005119">
    <property type="entry name" value="LysR_subst-bd"/>
</dbReference>
<dbReference type="PANTHER" id="PTHR30346:SF28">
    <property type="entry name" value="HTH-TYPE TRANSCRIPTIONAL REGULATOR CYNR"/>
    <property type="match status" value="1"/>
</dbReference>
<sequence>MELRQIKYFIEVAKREHVTDAAMALHVAQSAVSRQIFNLESELGADLFIREGRNVKLTPIGKMFLEQMEEAIKVIDNAKRQVREYLDPEQGIIRFGFPSSLALHTLPSIISAFRERYPHVKFELKQSSYRDLISGVAEGEIDMALIGPLPKQEKKVKGDILFTENMVALLPSDHPLADKPLLNLDQLKDESLILFPKGFVLRELFDNACSRLGFHPKVSFEGDDIDTIKGLVSAGLGLTLIPESTLVDSLPRSTVRLPVINPHVTRTVGIIIPSERQLLPTEKLFYHFLRDFFAVLDKFQN</sequence>
<dbReference type="PANTHER" id="PTHR30346">
    <property type="entry name" value="TRANSCRIPTIONAL DUAL REGULATOR HCAR-RELATED"/>
    <property type="match status" value="1"/>
</dbReference>
<dbReference type="InterPro" id="IPR036388">
    <property type="entry name" value="WH-like_DNA-bd_sf"/>
</dbReference>
<dbReference type="FunFam" id="1.10.10.10:FF:000001">
    <property type="entry name" value="LysR family transcriptional regulator"/>
    <property type="match status" value="1"/>
</dbReference>
<protein>
    <submittedName>
        <fullName evidence="6">LysR family transcriptional regulator</fullName>
    </submittedName>
</protein>
<dbReference type="InterPro" id="IPR036390">
    <property type="entry name" value="WH_DNA-bd_sf"/>
</dbReference>
<keyword evidence="3" id="KW-0238">DNA-binding</keyword>
<dbReference type="GO" id="GO:0003677">
    <property type="term" value="F:DNA binding"/>
    <property type="evidence" value="ECO:0007669"/>
    <property type="project" value="UniProtKB-KW"/>
</dbReference>
<comment type="caution">
    <text evidence="6">The sequence shown here is derived from an EMBL/GenBank/DDBJ whole genome shotgun (WGS) entry which is preliminary data.</text>
</comment>
<accession>A0A0M0G7W5</accession>
<dbReference type="PROSITE" id="PS50931">
    <property type="entry name" value="HTH_LYSR"/>
    <property type="match status" value="1"/>
</dbReference>
<proteinExistence type="inferred from homology"/>
<dbReference type="STRING" id="1459.AF332_03555"/>
<dbReference type="Gene3D" id="1.10.10.10">
    <property type="entry name" value="Winged helix-like DNA-binding domain superfamily/Winged helix DNA-binding domain"/>
    <property type="match status" value="1"/>
</dbReference>
<evidence type="ECO:0000256" key="3">
    <source>
        <dbReference type="ARBA" id="ARBA00023125"/>
    </source>
</evidence>
<feature type="domain" description="HTH lysR-type" evidence="5">
    <location>
        <begin position="1"/>
        <end position="58"/>
    </location>
</feature>
<gene>
    <name evidence="6" type="ORF">AF332_03555</name>
</gene>
<dbReference type="GO" id="GO:0003700">
    <property type="term" value="F:DNA-binding transcription factor activity"/>
    <property type="evidence" value="ECO:0007669"/>
    <property type="project" value="InterPro"/>
</dbReference>
<dbReference type="SUPFAM" id="SSF46785">
    <property type="entry name" value="Winged helix' DNA-binding domain"/>
    <property type="match status" value="1"/>
</dbReference>
<evidence type="ECO:0000256" key="4">
    <source>
        <dbReference type="ARBA" id="ARBA00023163"/>
    </source>
</evidence>
<dbReference type="OrthoDB" id="9803735at2"/>
<organism evidence="6 7">
    <name type="scientific">Sporosarcina globispora</name>
    <name type="common">Bacillus globisporus</name>
    <dbReference type="NCBI Taxonomy" id="1459"/>
    <lineage>
        <taxon>Bacteria</taxon>
        <taxon>Bacillati</taxon>
        <taxon>Bacillota</taxon>
        <taxon>Bacilli</taxon>
        <taxon>Bacillales</taxon>
        <taxon>Caryophanaceae</taxon>
        <taxon>Sporosarcina</taxon>
    </lineage>
</organism>
<dbReference type="AlphaFoldDB" id="A0A0M0G7W5"/>
<dbReference type="Proteomes" id="UP000037109">
    <property type="component" value="Unassembled WGS sequence"/>
</dbReference>